<keyword evidence="2" id="KW-1185">Reference proteome</keyword>
<proteinExistence type="predicted"/>
<reference evidence="1 2" key="1">
    <citation type="journal article" date="2011" name="Genome Res.">
        <title>Phylogeny-wide analysis of social amoeba genomes highlights ancient origins for complex intercellular communication.</title>
        <authorList>
            <person name="Heidel A.J."/>
            <person name="Lawal H.M."/>
            <person name="Felder M."/>
            <person name="Schilde C."/>
            <person name="Helps N.R."/>
            <person name="Tunggal B."/>
            <person name="Rivero F."/>
            <person name="John U."/>
            <person name="Schleicher M."/>
            <person name="Eichinger L."/>
            <person name="Platzer M."/>
            <person name="Noegel A.A."/>
            <person name="Schaap P."/>
            <person name="Gloeckner G."/>
        </authorList>
    </citation>
    <scope>NUCLEOTIDE SEQUENCE [LARGE SCALE GENOMIC DNA]</scope>
    <source>
        <strain evidence="2">ATCC 26659 / Pp 5 / PN500</strain>
    </source>
</reference>
<dbReference type="GeneID" id="31356142"/>
<gene>
    <name evidence="1" type="ORF">PPL_00610</name>
</gene>
<name>D3AWY2_HETP5</name>
<sequence length="186" mass="21447">MFYNMKSYTVSTHTQGVTLINVSKLFTTKELNNIDSYRFNDTYQSMITVGKYIYLFGGLYHPNKWCKFSIKTKSISHIGVMEGIDTDLYISASYDGLDHIYSLLDFIQYPTNTADHDEGFELTEILPWSACHDDIVQRAIESDSLGGVDHGDFIYCIESKRSQPFDLDDKYRRRWCGGSFSFSINK</sequence>
<dbReference type="EMBL" id="ADBJ01000002">
    <property type="protein sequence ID" value="EFA86805.1"/>
    <property type="molecule type" value="Genomic_DNA"/>
</dbReference>
<dbReference type="InParanoid" id="D3AWY2"/>
<evidence type="ECO:0000313" key="2">
    <source>
        <dbReference type="Proteomes" id="UP000001396"/>
    </source>
</evidence>
<accession>D3AWY2</accession>
<dbReference type="RefSeq" id="XP_020438908.1">
    <property type="nucleotide sequence ID" value="XM_020571634.1"/>
</dbReference>
<organism evidence="1 2">
    <name type="scientific">Heterostelium pallidum (strain ATCC 26659 / Pp 5 / PN500)</name>
    <name type="common">Cellular slime mold</name>
    <name type="synonym">Polysphondylium pallidum</name>
    <dbReference type="NCBI Taxonomy" id="670386"/>
    <lineage>
        <taxon>Eukaryota</taxon>
        <taxon>Amoebozoa</taxon>
        <taxon>Evosea</taxon>
        <taxon>Eumycetozoa</taxon>
        <taxon>Dictyostelia</taxon>
        <taxon>Acytosteliales</taxon>
        <taxon>Acytosteliaceae</taxon>
        <taxon>Heterostelium</taxon>
    </lineage>
</organism>
<protein>
    <submittedName>
        <fullName evidence="1">Uncharacterized protein</fullName>
    </submittedName>
</protein>
<evidence type="ECO:0000313" key="1">
    <source>
        <dbReference type="EMBL" id="EFA86805.1"/>
    </source>
</evidence>
<comment type="caution">
    <text evidence="1">The sequence shown here is derived from an EMBL/GenBank/DDBJ whole genome shotgun (WGS) entry which is preliminary data.</text>
</comment>
<dbReference type="Proteomes" id="UP000001396">
    <property type="component" value="Unassembled WGS sequence"/>
</dbReference>
<dbReference type="AlphaFoldDB" id="D3AWY2"/>